<sequence>MIAISAEKTNAIQAIFSRNKAVIGVIHCDPFPGSPKYRGKSVSGIVERALRDAENYISGGVHGLIIENHGDIPFSKPEDIGHETSALMAVITEKVRERFAVPLGINVLANAAIPAMAIALAGGADFVRVNQWANAYIANEGFIEGAAAKALRYRSMLRAEHIRVFADSHVKHGSHAIVADRSIQELTRDVDFFEADAVIATGQRTGDSATMEEIDEIRAATELPLLVGSGVTPGNVRQILGRTQGVIVASTMKVDGVWWNDVELARVKHFIERLLSEHQQAWQAMQRHRFVVDIEEDRLPAAVFNRYLVFEGNFVATAIAIFALGVSKAPDIHQQRWLIGVLNALVDTQIAWFEQVLSERRIDPAEYPADLPAVRRFRDGMLWTAQQGSYEQIVTMMFAAEWMYYFWCQRVSERRQSDADIRRWVEMHAEDAFYQQALWLKNELDRCAIALSEKRKAGAVGTLWRCSAVGN</sequence>
<dbReference type="SUPFAM" id="SSF48613">
    <property type="entry name" value="Heme oxygenase-like"/>
    <property type="match status" value="1"/>
</dbReference>
<dbReference type="GO" id="GO:0006772">
    <property type="term" value="P:thiamine metabolic process"/>
    <property type="evidence" value="ECO:0007669"/>
    <property type="project" value="UniProtKB-ARBA"/>
</dbReference>
<dbReference type="EMBL" id="ANFO01000044">
    <property type="protein sequence ID" value="KGQ13370.1"/>
    <property type="molecule type" value="Genomic_DNA"/>
</dbReference>
<evidence type="ECO:0000256" key="1">
    <source>
        <dbReference type="ARBA" id="ARBA00006007"/>
    </source>
</evidence>
<gene>
    <name evidence="3" type="ORF">BBAD15_g906</name>
</gene>
<reference evidence="3 4" key="1">
    <citation type="submission" date="2012-10" db="EMBL/GenBank/DDBJ databases">
        <title>Genome sequencing and analysis of entomopathogenic fungi Beauveria bassiana D1-5.</title>
        <authorList>
            <person name="Li Q."/>
            <person name="Wang L."/>
            <person name="Zhang Z."/>
            <person name="Wang Q."/>
            <person name="Ren J."/>
            <person name="Wang M."/>
            <person name="Xu W."/>
            <person name="Wang J."/>
            <person name="Lu Y."/>
            <person name="Du Q."/>
            <person name="Sun Z."/>
        </authorList>
    </citation>
    <scope>NUCLEOTIDE SEQUENCE [LARGE SCALE GENOMIC DNA]</scope>
    <source>
        <strain evidence="3 4">D1-5</strain>
    </source>
</reference>
<dbReference type="Pfam" id="PF03437">
    <property type="entry name" value="BtpA"/>
    <property type="match status" value="1"/>
</dbReference>
<dbReference type="InterPro" id="IPR016084">
    <property type="entry name" value="Haem_Oase-like_multi-hlx"/>
</dbReference>
<evidence type="ECO:0000313" key="3">
    <source>
        <dbReference type="EMBL" id="KGQ13370.1"/>
    </source>
</evidence>
<dbReference type="InterPro" id="IPR011060">
    <property type="entry name" value="RibuloseP-bd_barrel"/>
</dbReference>
<comment type="caution">
    <text evidence="3">The sequence shown here is derived from an EMBL/GenBank/DDBJ whole genome shotgun (WGS) entry which is preliminary data.</text>
</comment>
<comment type="similarity">
    <text evidence="1">Belongs to the BtpA family.</text>
</comment>
<dbReference type="PANTHER" id="PTHR21381:SF3">
    <property type="entry name" value="SGC REGION PROTEIN SGCQ-RELATED"/>
    <property type="match status" value="1"/>
</dbReference>
<dbReference type="PANTHER" id="PTHR21381">
    <property type="entry name" value="ZGC:162297"/>
    <property type="match status" value="1"/>
</dbReference>
<dbReference type="CDD" id="cd19358">
    <property type="entry name" value="TenA_E_Spr0628-like"/>
    <property type="match status" value="1"/>
</dbReference>
<dbReference type="Pfam" id="PF03070">
    <property type="entry name" value="TENA_THI-4"/>
    <property type="match status" value="1"/>
</dbReference>
<proteinExistence type="inferred from homology"/>
<dbReference type="NCBIfam" id="TIGR00259">
    <property type="entry name" value="thylakoid_BtpA"/>
    <property type="match status" value="1"/>
</dbReference>
<feature type="domain" description="Thiaminase-2/PQQC" evidence="2">
    <location>
        <begin position="276"/>
        <end position="455"/>
    </location>
</feature>
<protein>
    <recommendedName>
        <fullName evidence="2">Thiaminase-2/PQQC domain-containing protein</fullName>
    </recommendedName>
</protein>
<organism evidence="3 4">
    <name type="scientific">Beauveria bassiana D1-5</name>
    <dbReference type="NCBI Taxonomy" id="1245745"/>
    <lineage>
        <taxon>Eukaryota</taxon>
        <taxon>Fungi</taxon>
        <taxon>Dikarya</taxon>
        <taxon>Ascomycota</taxon>
        <taxon>Pezizomycotina</taxon>
        <taxon>Sordariomycetes</taxon>
        <taxon>Hypocreomycetidae</taxon>
        <taxon>Hypocreales</taxon>
        <taxon>Cordycipitaceae</taxon>
        <taxon>Beauveria</taxon>
    </lineage>
</organism>
<dbReference type="InterPro" id="IPR004305">
    <property type="entry name" value="Thiaminase-2/PQQC"/>
</dbReference>
<dbReference type="Gene3D" id="1.20.910.10">
    <property type="entry name" value="Heme oxygenase-like"/>
    <property type="match status" value="1"/>
</dbReference>
<dbReference type="Proteomes" id="UP000030106">
    <property type="component" value="Unassembled WGS sequence"/>
</dbReference>
<dbReference type="InterPro" id="IPR005137">
    <property type="entry name" value="BtpA"/>
</dbReference>
<dbReference type="HOGENOM" id="CLU_579979_0_0_1"/>
<dbReference type="STRING" id="1245745.A0A0A2W4K3"/>
<accession>A0A0A2W4K3</accession>
<dbReference type="AlphaFoldDB" id="A0A0A2W4K3"/>
<dbReference type="SUPFAM" id="SSF51366">
    <property type="entry name" value="Ribulose-phoshate binding barrel"/>
    <property type="match status" value="1"/>
</dbReference>
<name>A0A0A2W4K3_BEABA</name>
<evidence type="ECO:0000313" key="4">
    <source>
        <dbReference type="Proteomes" id="UP000030106"/>
    </source>
</evidence>
<evidence type="ECO:0000259" key="2">
    <source>
        <dbReference type="Pfam" id="PF03070"/>
    </source>
</evidence>